<dbReference type="GO" id="GO:0003677">
    <property type="term" value="F:DNA binding"/>
    <property type="evidence" value="ECO:0007669"/>
    <property type="project" value="UniProtKB-KW"/>
</dbReference>
<dbReference type="Proteomes" id="UP000253850">
    <property type="component" value="Chromosome"/>
</dbReference>
<name>A0AAX2AF14_9BACT</name>
<gene>
    <name evidence="3" type="ORF">ABIV_1214</name>
    <name evidence="4" type="ORF">CRV05_02835</name>
</gene>
<accession>A0AAX2AF14</accession>
<dbReference type="PANTHER" id="PTHR30408">
    <property type="entry name" value="TYPE-1 RESTRICTION ENZYME ECOKI SPECIFICITY PROTEIN"/>
    <property type="match status" value="1"/>
</dbReference>
<keyword evidence="6" id="KW-1185">Reference proteome</keyword>
<evidence type="ECO:0000256" key="2">
    <source>
        <dbReference type="ARBA" id="ARBA00023125"/>
    </source>
</evidence>
<evidence type="ECO:0000256" key="1">
    <source>
        <dbReference type="ARBA" id="ARBA00022747"/>
    </source>
</evidence>
<organism evidence="4 6">
    <name type="scientific">Halarcobacter bivalviorum</name>
    <dbReference type="NCBI Taxonomy" id="663364"/>
    <lineage>
        <taxon>Bacteria</taxon>
        <taxon>Pseudomonadati</taxon>
        <taxon>Campylobacterota</taxon>
        <taxon>Epsilonproteobacteria</taxon>
        <taxon>Campylobacterales</taxon>
        <taxon>Arcobacteraceae</taxon>
        <taxon>Halarcobacter</taxon>
    </lineage>
</organism>
<dbReference type="InterPro" id="IPR044946">
    <property type="entry name" value="Restrct_endonuc_typeI_TRD_sf"/>
</dbReference>
<dbReference type="Gene3D" id="3.90.220.20">
    <property type="entry name" value="DNA methylase specificity domains"/>
    <property type="match status" value="1"/>
</dbReference>
<evidence type="ECO:0000313" key="5">
    <source>
        <dbReference type="Proteomes" id="UP000253850"/>
    </source>
</evidence>
<dbReference type="EMBL" id="CP031217">
    <property type="protein sequence ID" value="AXH12214.1"/>
    <property type="molecule type" value="Genomic_DNA"/>
</dbReference>
<dbReference type="GO" id="GO:0009307">
    <property type="term" value="P:DNA restriction-modification system"/>
    <property type="evidence" value="ECO:0007669"/>
    <property type="project" value="UniProtKB-KW"/>
</dbReference>
<sequence>MIGTLDSQVIEKFKEFQTETNQYNDLNIEDVEFDKKTISDVIDEFIKGSTPKYSSISTNTIVIKSGQARGNYNVFDFKNTAYLDLTKVKNPKYLQKGDILINTTGVGTAGRVTLFDLDGGYVSDSHITALRYDLNSFNKFYLLHFFVNYGFKKLEAMAEGSGGQVELSMDKIKPLVIPVPKDYNEKCKSIDIQKAIVEFLEFWKINYTDVFRQTVTHQKPILEKIKKALIPATFRHDKTIVKSFNEFTKSNNYKIKLEEVTFKKIDFFNIKKNDLLSPKKLEKNQDLILQNSSNNGYPVYSGAIEQLCKVDESKYPNKIFVPNYQNPDISFANNGDGSAGRNFFVHTDKYFVNQERTVISFKNDNDFYSLYILNQIINMRDKYSMNRENRPTPKDLPKFGIEITLPSHNTLSSFDIQKILVEFWEMILNNMDERFTKFDNIERLTDKVDEAFLYRTFSKIEWR</sequence>
<dbReference type="REBASE" id="273864">
    <property type="entry name" value="S.Abi26154ORF1213P"/>
</dbReference>
<proteinExistence type="predicted"/>
<keyword evidence="1" id="KW-0680">Restriction system</keyword>
<dbReference type="PANTHER" id="PTHR30408:SF12">
    <property type="entry name" value="TYPE I RESTRICTION ENZYME MJAVIII SPECIFICITY SUBUNIT"/>
    <property type="match status" value="1"/>
</dbReference>
<evidence type="ECO:0000313" key="6">
    <source>
        <dbReference type="Proteomes" id="UP000289193"/>
    </source>
</evidence>
<dbReference type="EMBL" id="PDKM01000001">
    <property type="protein sequence ID" value="RXK11321.1"/>
    <property type="molecule type" value="Genomic_DNA"/>
</dbReference>
<protein>
    <recommendedName>
        <fullName evidence="7">Type I restriction/modification system, specificity subunit</fullName>
    </recommendedName>
</protein>
<reference evidence="3 5" key="2">
    <citation type="submission" date="2018-07" db="EMBL/GenBank/DDBJ databases">
        <title>Complete genome of the Arcobacter bivalviorum type strain LMG 26154.</title>
        <authorList>
            <person name="Miller W.G."/>
            <person name="Yee E."/>
            <person name="Bono J.L."/>
        </authorList>
    </citation>
    <scope>NUCLEOTIDE SEQUENCE [LARGE SCALE GENOMIC DNA]</scope>
    <source>
        <strain evidence="3 5">LMG 26154</strain>
    </source>
</reference>
<dbReference type="InterPro" id="IPR052021">
    <property type="entry name" value="Type-I_RS_S_subunit"/>
</dbReference>
<evidence type="ECO:0000313" key="4">
    <source>
        <dbReference type="EMBL" id="RXK11321.1"/>
    </source>
</evidence>
<evidence type="ECO:0008006" key="7">
    <source>
        <dbReference type="Google" id="ProtNLM"/>
    </source>
</evidence>
<dbReference type="SUPFAM" id="SSF116734">
    <property type="entry name" value="DNA methylase specificity domain"/>
    <property type="match status" value="1"/>
</dbReference>
<dbReference type="Proteomes" id="UP000289193">
    <property type="component" value="Unassembled WGS sequence"/>
</dbReference>
<evidence type="ECO:0000313" key="3">
    <source>
        <dbReference type="EMBL" id="AXH12214.1"/>
    </source>
</evidence>
<keyword evidence="2" id="KW-0238">DNA-binding</keyword>
<reference evidence="4 6" key="1">
    <citation type="submission" date="2017-10" db="EMBL/GenBank/DDBJ databases">
        <title>Genomics of the genus Arcobacter.</title>
        <authorList>
            <person name="Perez-Cataluna A."/>
            <person name="Figueras M.J."/>
        </authorList>
    </citation>
    <scope>NUCLEOTIDE SEQUENCE [LARGE SCALE GENOMIC DNA]</scope>
    <source>
        <strain evidence="4 6">CECT 7835</strain>
    </source>
</reference>
<dbReference type="KEGG" id="hbv:ABIV_1214"/>
<dbReference type="AlphaFoldDB" id="A0AAX2AF14"/>